<organism evidence="1">
    <name type="scientific">uncultured Caudovirales phage</name>
    <dbReference type="NCBI Taxonomy" id="2100421"/>
    <lineage>
        <taxon>Viruses</taxon>
        <taxon>Duplodnaviria</taxon>
        <taxon>Heunggongvirae</taxon>
        <taxon>Uroviricota</taxon>
        <taxon>Caudoviricetes</taxon>
        <taxon>Peduoviridae</taxon>
        <taxon>Maltschvirus</taxon>
        <taxon>Maltschvirus maltsch</taxon>
    </lineage>
</organism>
<proteinExistence type="predicted"/>
<accession>A0A6J7W834</accession>
<name>A0A6J7W834_9CAUD</name>
<reference evidence="1" key="1">
    <citation type="submission" date="2020-05" db="EMBL/GenBank/DDBJ databases">
        <authorList>
            <person name="Chiriac C."/>
            <person name="Salcher M."/>
            <person name="Ghai R."/>
            <person name="Kavagutti S V."/>
        </authorList>
    </citation>
    <scope>NUCLEOTIDE SEQUENCE</scope>
</reference>
<evidence type="ECO:0000313" key="1">
    <source>
        <dbReference type="EMBL" id="CAB5162324.1"/>
    </source>
</evidence>
<dbReference type="EMBL" id="LR798200">
    <property type="protein sequence ID" value="CAB5162324.1"/>
    <property type="molecule type" value="Genomic_DNA"/>
</dbReference>
<sequence length="97" mass="9713">MPYQKVNKTSVTAYGGANAKPQQLDYDGVTVTPADATNLPNGICRGVYVTGTGNIAATTPSGATVVLTGVPANTVVPIDLSIIASTGTTATGILALY</sequence>
<gene>
    <name evidence="1" type="ORF">UFOVP152_20</name>
</gene>
<protein>
    <submittedName>
        <fullName evidence="1">Uncharacterized protein</fullName>
    </submittedName>
</protein>